<dbReference type="AlphaFoldDB" id="A0A0S1AX90"/>
<proteinExistence type="predicted"/>
<name>A0A0S1AX90_9GAMM</name>
<dbReference type="EMBL" id="CP012900">
    <property type="protein sequence ID" value="ALJ27395.1"/>
    <property type="molecule type" value="Genomic_DNA"/>
</dbReference>
<protein>
    <recommendedName>
        <fullName evidence="3">DUF2026 domain-containing protein</fullName>
    </recommendedName>
</protein>
<dbReference type="Gene3D" id="3.10.550.10">
    <property type="entry name" value="Hypothetical protein Atu2299"/>
    <property type="match status" value="1"/>
</dbReference>
<dbReference type="Proteomes" id="UP000061010">
    <property type="component" value="Chromosome"/>
</dbReference>
<dbReference type="InterPro" id="IPR023107">
    <property type="entry name" value="Atu2299-like_dom_sf"/>
</dbReference>
<accession>A0A0S1AX90</accession>
<dbReference type="RefSeq" id="WP_054663566.1">
    <property type="nucleotide sequence ID" value="NZ_DAMBZY010000003.1"/>
</dbReference>
<gene>
    <name evidence="1" type="ORF">AOT14_09790</name>
</gene>
<dbReference type="Pfam" id="PF09641">
    <property type="entry name" value="DUF2026"/>
    <property type="match status" value="1"/>
</dbReference>
<evidence type="ECO:0000313" key="2">
    <source>
        <dbReference type="Proteomes" id="UP000061010"/>
    </source>
</evidence>
<dbReference type="PATRIC" id="fig|128780.6.peg.978"/>
<dbReference type="InterPro" id="IPR018599">
    <property type="entry name" value="DUF2026"/>
</dbReference>
<dbReference type="SUPFAM" id="SSF54001">
    <property type="entry name" value="Cysteine proteinases"/>
    <property type="match status" value="1"/>
</dbReference>
<keyword evidence="2" id="KW-1185">Reference proteome</keyword>
<organism evidence="1 2">
    <name type="scientific">Stenotrophomonas acidaminiphila</name>
    <dbReference type="NCBI Taxonomy" id="128780"/>
    <lineage>
        <taxon>Bacteria</taxon>
        <taxon>Pseudomonadati</taxon>
        <taxon>Pseudomonadota</taxon>
        <taxon>Gammaproteobacteria</taxon>
        <taxon>Lysobacterales</taxon>
        <taxon>Lysobacteraceae</taxon>
        <taxon>Stenotrophomonas</taxon>
    </lineage>
</organism>
<dbReference type="OrthoDB" id="6833966at2"/>
<sequence length="215" mass="23968">MAKDKAASQKLQLTLPEYNRIYEIICSVLEGRANTPFACMFFAAAGALILNKHYKIPARAVAGAFLLCTDPTPSVISIAKNEDGMVTSDRDGFHMWVQTETYVIDFMAPIFNESIAGKGYPSAVPRKMFQRPLSAEAESFDELHAPGDYFTMPNVELTDELVDSFLDRPTNVDLLNAADRWFKKYPKKLDDLSLLNDLGEVHKLTLSAPRISGAW</sequence>
<dbReference type="KEGG" id="sacz:AOT14_09790"/>
<evidence type="ECO:0008006" key="3">
    <source>
        <dbReference type="Google" id="ProtNLM"/>
    </source>
</evidence>
<evidence type="ECO:0000313" key="1">
    <source>
        <dbReference type="EMBL" id="ALJ27395.1"/>
    </source>
</evidence>
<dbReference type="InterPro" id="IPR038765">
    <property type="entry name" value="Papain-like_cys_pep_sf"/>
</dbReference>
<reference evidence="1 2" key="1">
    <citation type="journal article" date="2015" name="Genome Announc.">
        <title>Complete Genome Sequencing of Stenotrophomonas acidaminiphila ZAC14D2_NAIMI4_2, a Multidrug-Resistant Strain Isolated from Sediments of a Polluted River in Mexico, Uncovers New Antibiotic Resistance Genes and a Novel Class-II Lasso Peptide Biosynthesis Gene Cluster.</title>
        <authorList>
            <person name="Vinuesa P."/>
            <person name="Ochoa-Sanchez L.E."/>
        </authorList>
    </citation>
    <scope>NUCLEOTIDE SEQUENCE [LARGE SCALE GENOMIC DNA]</scope>
    <source>
        <strain evidence="1 2">ZAC14D2_NAIMI4_2</strain>
    </source>
</reference>